<feature type="non-terminal residue" evidence="1">
    <location>
        <position position="192"/>
    </location>
</feature>
<proteinExistence type="predicted"/>
<reference evidence="1 2" key="1">
    <citation type="journal article" date="2023" name="Commun. Biol.">
        <title>Genome analysis of Parmales, the sister group of diatoms, reveals the evolutionary specialization of diatoms from phago-mixotrophs to photoautotrophs.</title>
        <authorList>
            <person name="Ban H."/>
            <person name="Sato S."/>
            <person name="Yoshikawa S."/>
            <person name="Yamada K."/>
            <person name="Nakamura Y."/>
            <person name="Ichinomiya M."/>
            <person name="Sato N."/>
            <person name="Blanc-Mathieu R."/>
            <person name="Endo H."/>
            <person name="Kuwata A."/>
            <person name="Ogata H."/>
        </authorList>
    </citation>
    <scope>NUCLEOTIDE SEQUENCE [LARGE SCALE GENOMIC DNA]</scope>
</reference>
<sequence length="192" mass="19740">MGGECLPCPTNTYDSSGTDSTLQSCLPCEPGTVSSPGSTECRVPTTISVDRASAFAAAILDAGTGDTVELASDVTFSGDFGFHASAPSANSAFSIAEKVISVSCDDPAAKCAISGSDERRAFYIFTNSRDEPAVSLADIRFTAGKSPDGDISGGGGLRVYQSRVAIAGCEFSSNVARYDTFNDYTGASFSGR</sequence>
<dbReference type="Proteomes" id="UP001165060">
    <property type="component" value="Unassembled WGS sequence"/>
</dbReference>
<accession>A0ABQ6N9Y8</accession>
<evidence type="ECO:0000313" key="2">
    <source>
        <dbReference type="Proteomes" id="UP001165060"/>
    </source>
</evidence>
<organism evidence="1 2">
    <name type="scientific">Tetraparma gracilis</name>
    <dbReference type="NCBI Taxonomy" id="2962635"/>
    <lineage>
        <taxon>Eukaryota</taxon>
        <taxon>Sar</taxon>
        <taxon>Stramenopiles</taxon>
        <taxon>Ochrophyta</taxon>
        <taxon>Bolidophyceae</taxon>
        <taxon>Parmales</taxon>
        <taxon>Triparmaceae</taxon>
        <taxon>Tetraparma</taxon>
    </lineage>
</organism>
<evidence type="ECO:0000313" key="1">
    <source>
        <dbReference type="EMBL" id="GMI50619.1"/>
    </source>
</evidence>
<dbReference type="Gene3D" id="2.10.50.10">
    <property type="entry name" value="Tumor Necrosis Factor Receptor, subunit A, domain 2"/>
    <property type="match status" value="1"/>
</dbReference>
<dbReference type="EMBL" id="BRYB01006144">
    <property type="protein sequence ID" value="GMI50619.1"/>
    <property type="molecule type" value="Genomic_DNA"/>
</dbReference>
<dbReference type="SUPFAM" id="SSF51126">
    <property type="entry name" value="Pectin lyase-like"/>
    <property type="match status" value="1"/>
</dbReference>
<comment type="caution">
    <text evidence="1">The sequence shown here is derived from an EMBL/GenBank/DDBJ whole genome shotgun (WGS) entry which is preliminary data.</text>
</comment>
<gene>
    <name evidence="1" type="ORF">TeGR_g8600</name>
</gene>
<protein>
    <recommendedName>
        <fullName evidence="3">Tyrosine-protein kinase ephrin type A/B receptor-like domain-containing protein</fullName>
    </recommendedName>
</protein>
<name>A0ABQ6N9Y8_9STRA</name>
<evidence type="ECO:0008006" key="3">
    <source>
        <dbReference type="Google" id="ProtNLM"/>
    </source>
</evidence>
<dbReference type="InterPro" id="IPR011050">
    <property type="entry name" value="Pectin_lyase_fold/virulence"/>
</dbReference>
<keyword evidence="2" id="KW-1185">Reference proteome</keyword>